<comment type="caution">
    <text evidence="1">The sequence shown here is derived from an EMBL/GenBank/DDBJ whole genome shotgun (WGS) entry which is preliminary data.</text>
</comment>
<proteinExistence type="predicted"/>
<protein>
    <submittedName>
        <fullName evidence="1">Uncharacterized protein</fullName>
    </submittedName>
</protein>
<name>A0A261W8V3_9PSED</name>
<feature type="non-terminal residue" evidence="1">
    <location>
        <position position="1"/>
    </location>
</feature>
<dbReference type="EMBL" id="NKQU01000685">
    <property type="protein sequence ID" value="OZI82806.1"/>
    <property type="molecule type" value="Genomic_DNA"/>
</dbReference>
<dbReference type="Proteomes" id="UP000217163">
    <property type="component" value="Unassembled WGS sequence"/>
</dbReference>
<reference evidence="2" key="1">
    <citation type="journal article" date="2016" name="Sci. Rep.">
        <title>Genome analysis of the kiwifruit canker pathogen Pseudomonas syringae pv. actinidiae biovar 5.</title>
        <authorList>
            <person name="Fujikawa T."/>
            <person name="Sawada H."/>
        </authorList>
    </citation>
    <scope>NUCLEOTIDE SEQUENCE [LARGE SCALE GENOMIC DNA]</scope>
    <source>
        <strain evidence="2">MAFF 212061</strain>
    </source>
</reference>
<evidence type="ECO:0000313" key="2">
    <source>
        <dbReference type="Proteomes" id="UP000217163"/>
    </source>
</evidence>
<dbReference type="AlphaFoldDB" id="A0A261W8V3"/>
<gene>
    <name evidence="1" type="ORF">CFN58_35825</name>
</gene>
<accession>A0A261W8V3</accession>
<evidence type="ECO:0000313" key="1">
    <source>
        <dbReference type="EMBL" id="OZI82806.1"/>
    </source>
</evidence>
<sequence>RSENFWLGLGHGALRRNGGFWAVKSRWPRYGAIGEVLQVALGKRLSASEAEAWRGGQRTQSPDAALAGAGCAW</sequence>
<organism evidence="1 2">
    <name type="scientific">Pseudomonas avellanae</name>
    <dbReference type="NCBI Taxonomy" id="46257"/>
    <lineage>
        <taxon>Bacteria</taxon>
        <taxon>Pseudomonadati</taxon>
        <taxon>Pseudomonadota</taxon>
        <taxon>Gammaproteobacteria</taxon>
        <taxon>Pseudomonadales</taxon>
        <taxon>Pseudomonadaceae</taxon>
        <taxon>Pseudomonas</taxon>
    </lineage>
</organism>